<dbReference type="EMBL" id="CP000267">
    <property type="protein sequence ID" value="ABD69184.1"/>
    <property type="molecule type" value="Genomic_DNA"/>
</dbReference>
<dbReference type="STRING" id="338969.Rfer_1451"/>
<dbReference type="Proteomes" id="UP000008332">
    <property type="component" value="Chromosome"/>
</dbReference>
<dbReference type="HOGENOM" id="CLU_1004285_0_0_4"/>
<dbReference type="PANTHER" id="PTHR37164">
    <property type="entry name" value="BACTERIOHEMERYTHRIN"/>
    <property type="match status" value="1"/>
</dbReference>
<dbReference type="InterPro" id="IPR035938">
    <property type="entry name" value="Hemerythrin-like_sf"/>
</dbReference>
<proteinExistence type="inferred from homology"/>
<keyword evidence="6" id="KW-1185">Reference proteome</keyword>
<dbReference type="GO" id="GO:0046872">
    <property type="term" value="F:metal ion binding"/>
    <property type="evidence" value="ECO:0007669"/>
    <property type="project" value="UniProtKB-KW"/>
</dbReference>
<dbReference type="eggNOG" id="COG2703">
    <property type="taxonomic scope" value="Bacteria"/>
</dbReference>
<evidence type="ECO:0000256" key="3">
    <source>
        <dbReference type="ARBA" id="ARBA00023004"/>
    </source>
</evidence>
<accession>Q21YG9</accession>
<dbReference type="NCBIfam" id="TIGR02481">
    <property type="entry name" value="hemeryth_dom"/>
    <property type="match status" value="1"/>
</dbReference>
<dbReference type="OrthoDB" id="5296936at2"/>
<dbReference type="SUPFAM" id="SSF47188">
    <property type="entry name" value="Hemerythrin-like"/>
    <property type="match status" value="1"/>
</dbReference>
<protein>
    <submittedName>
        <fullName evidence="5">Hemerythrin-like, metal-binding</fullName>
    </submittedName>
</protein>
<evidence type="ECO:0000313" key="6">
    <source>
        <dbReference type="Proteomes" id="UP000008332"/>
    </source>
</evidence>
<name>Q21YG9_ALBFT</name>
<comment type="similarity">
    <text evidence="1">Belongs to the hemerythrin family.</text>
</comment>
<dbReference type="AlphaFoldDB" id="Q21YG9"/>
<evidence type="ECO:0000259" key="4">
    <source>
        <dbReference type="Pfam" id="PF01814"/>
    </source>
</evidence>
<keyword evidence="3" id="KW-0408">Iron</keyword>
<reference evidence="6" key="1">
    <citation type="submission" date="2006-02" db="EMBL/GenBank/DDBJ databases">
        <title>Complete sequence of chromosome of Rhodoferax ferrireducens DSM 15236.</title>
        <authorList>
            <person name="Copeland A."/>
            <person name="Lucas S."/>
            <person name="Lapidus A."/>
            <person name="Barry K."/>
            <person name="Detter J.C."/>
            <person name="Glavina del Rio T."/>
            <person name="Hammon N."/>
            <person name="Israni S."/>
            <person name="Pitluck S."/>
            <person name="Brettin T."/>
            <person name="Bruce D."/>
            <person name="Han C."/>
            <person name="Tapia R."/>
            <person name="Gilna P."/>
            <person name="Kiss H."/>
            <person name="Schmutz J."/>
            <person name="Larimer F."/>
            <person name="Land M."/>
            <person name="Kyrpides N."/>
            <person name="Ivanova N."/>
            <person name="Richardson P."/>
        </authorList>
    </citation>
    <scope>NUCLEOTIDE SEQUENCE [LARGE SCALE GENOMIC DNA]</scope>
    <source>
        <strain evidence="6">ATCC BAA-621 / DSM 15236 / T118</strain>
    </source>
</reference>
<evidence type="ECO:0000256" key="2">
    <source>
        <dbReference type="ARBA" id="ARBA00022723"/>
    </source>
</evidence>
<sequence>MSFKTGSSDAIATIPGKVHDQIEYRVRGRILHTTARGPFKELVEEIPATINEFSQRLARQGLWGQIVTFQQSAFMPPAAKQNFANYLKLRYENPEIRPVVALVFAPDVEDGALMAPEFLNCYLDAGVKSQVFEDYASARDWVESEIHHFSTRIEWRDQYKIGDQAIDEQHRELFKRAAYVLAATSHEGQVISAMRLLQYMRTHLSHEEEMMRRLHYPKLKVHTQEHLEMLARLNIISLRIANENLVKSDLEELLGDWFLTHMETADTELARFAKASR</sequence>
<dbReference type="KEGG" id="rfr:Rfer_1451"/>
<dbReference type="Pfam" id="PF01814">
    <property type="entry name" value="Hemerythrin"/>
    <property type="match status" value="1"/>
</dbReference>
<gene>
    <name evidence="5" type="ordered locus">Rfer_1451</name>
</gene>
<dbReference type="Gene3D" id="1.20.120.50">
    <property type="entry name" value="Hemerythrin-like"/>
    <property type="match status" value="1"/>
</dbReference>
<dbReference type="InterPro" id="IPR012312">
    <property type="entry name" value="Hemerythrin-like"/>
</dbReference>
<keyword evidence="2" id="KW-0479">Metal-binding</keyword>
<dbReference type="CDD" id="cd12107">
    <property type="entry name" value="Hemerythrin"/>
    <property type="match status" value="1"/>
</dbReference>
<dbReference type="RefSeq" id="WP_011463752.1">
    <property type="nucleotide sequence ID" value="NC_007908.1"/>
</dbReference>
<evidence type="ECO:0000313" key="5">
    <source>
        <dbReference type="EMBL" id="ABD69184.1"/>
    </source>
</evidence>
<evidence type="ECO:0000256" key="1">
    <source>
        <dbReference type="ARBA" id="ARBA00010587"/>
    </source>
</evidence>
<dbReference type="InterPro" id="IPR050669">
    <property type="entry name" value="Hemerythrin"/>
</dbReference>
<dbReference type="PANTHER" id="PTHR37164:SF1">
    <property type="entry name" value="BACTERIOHEMERYTHRIN"/>
    <property type="match status" value="1"/>
</dbReference>
<organism evidence="5 6">
    <name type="scientific">Albidiferax ferrireducens (strain ATCC BAA-621 / DSM 15236 / T118)</name>
    <name type="common">Rhodoferax ferrireducens</name>
    <dbReference type="NCBI Taxonomy" id="338969"/>
    <lineage>
        <taxon>Bacteria</taxon>
        <taxon>Pseudomonadati</taxon>
        <taxon>Pseudomonadota</taxon>
        <taxon>Betaproteobacteria</taxon>
        <taxon>Burkholderiales</taxon>
        <taxon>Comamonadaceae</taxon>
        <taxon>Rhodoferax</taxon>
    </lineage>
</organism>
<dbReference type="InterPro" id="IPR012827">
    <property type="entry name" value="Hemerythrin_metal-bd"/>
</dbReference>
<feature type="domain" description="Hemerythrin-like" evidence="4">
    <location>
        <begin position="164"/>
        <end position="271"/>
    </location>
</feature>